<dbReference type="Proteomes" id="UP001066276">
    <property type="component" value="Chromosome 2_2"/>
</dbReference>
<reference evidence="1" key="1">
    <citation type="journal article" date="2022" name="bioRxiv">
        <title>Sequencing and chromosome-scale assembly of the giantPleurodeles waltlgenome.</title>
        <authorList>
            <person name="Brown T."/>
            <person name="Elewa A."/>
            <person name="Iarovenko S."/>
            <person name="Subramanian E."/>
            <person name="Araus A.J."/>
            <person name="Petzold A."/>
            <person name="Susuki M."/>
            <person name="Suzuki K.-i.T."/>
            <person name="Hayashi T."/>
            <person name="Toyoda A."/>
            <person name="Oliveira C."/>
            <person name="Osipova E."/>
            <person name="Leigh N.D."/>
            <person name="Simon A."/>
            <person name="Yun M.H."/>
        </authorList>
    </citation>
    <scope>NUCLEOTIDE SEQUENCE</scope>
    <source>
        <strain evidence="1">20211129_DDA</strain>
        <tissue evidence="1">Liver</tissue>
    </source>
</reference>
<evidence type="ECO:0000313" key="2">
    <source>
        <dbReference type="Proteomes" id="UP001066276"/>
    </source>
</evidence>
<proteinExistence type="predicted"/>
<comment type="caution">
    <text evidence="1">The sequence shown here is derived from an EMBL/GenBank/DDBJ whole genome shotgun (WGS) entry which is preliminary data.</text>
</comment>
<keyword evidence="2" id="KW-1185">Reference proteome</keyword>
<organism evidence="1 2">
    <name type="scientific">Pleurodeles waltl</name>
    <name type="common">Iberian ribbed newt</name>
    <dbReference type="NCBI Taxonomy" id="8319"/>
    <lineage>
        <taxon>Eukaryota</taxon>
        <taxon>Metazoa</taxon>
        <taxon>Chordata</taxon>
        <taxon>Craniata</taxon>
        <taxon>Vertebrata</taxon>
        <taxon>Euteleostomi</taxon>
        <taxon>Amphibia</taxon>
        <taxon>Batrachia</taxon>
        <taxon>Caudata</taxon>
        <taxon>Salamandroidea</taxon>
        <taxon>Salamandridae</taxon>
        <taxon>Pleurodelinae</taxon>
        <taxon>Pleurodeles</taxon>
    </lineage>
</organism>
<evidence type="ECO:0000313" key="1">
    <source>
        <dbReference type="EMBL" id="KAJ1194693.1"/>
    </source>
</evidence>
<dbReference type="AlphaFoldDB" id="A0AAV7V3Y2"/>
<gene>
    <name evidence="1" type="ORF">NDU88_003979</name>
</gene>
<sequence length="114" mass="12428">MPGGVGVQWRLSDGAPFGGEWTSRLLGSPSPSGIIWIARIRGWRPGRACLWQGLTLVDSVGPVGRAECLAADGIKAMTILRREGPRLSGWTPTSLHLAFYDCGQWRVRSLSERP</sequence>
<dbReference type="EMBL" id="JANPWB010000004">
    <property type="protein sequence ID" value="KAJ1194693.1"/>
    <property type="molecule type" value="Genomic_DNA"/>
</dbReference>
<name>A0AAV7V3Y2_PLEWA</name>
<accession>A0AAV7V3Y2</accession>
<protein>
    <submittedName>
        <fullName evidence="1">Uncharacterized protein</fullName>
    </submittedName>
</protein>